<dbReference type="SUPFAM" id="SSF54909">
    <property type="entry name" value="Dimeric alpha+beta barrel"/>
    <property type="match status" value="1"/>
</dbReference>
<proteinExistence type="predicted"/>
<feature type="domain" description="HTH asnC-type" evidence="4">
    <location>
        <begin position="2"/>
        <end position="63"/>
    </location>
</feature>
<dbReference type="Gene3D" id="1.10.10.10">
    <property type="entry name" value="Winged helix-like DNA-binding domain superfamily/Winged helix DNA-binding domain"/>
    <property type="match status" value="1"/>
</dbReference>
<dbReference type="PRINTS" id="PR00033">
    <property type="entry name" value="HTHASNC"/>
</dbReference>
<dbReference type="InterPro" id="IPR000485">
    <property type="entry name" value="AsnC-type_HTH_dom"/>
</dbReference>
<dbReference type="InterPro" id="IPR019887">
    <property type="entry name" value="Tscrpt_reg_AsnC/Lrp_C"/>
</dbReference>
<dbReference type="Pfam" id="PF13404">
    <property type="entry name" value="HTH_AsnC-type"/>
    <property type="match status" value="1"/>
</dbReference>
<evidence type="ECO:0000256" key="2">
    <source>
        <dbReference type="ARBA" id="ARBA00023125"/>
    </source>
</evidence>
<dbReference type="Pfam" id="PF01037">
    <property type="entry name" value="AsnC_trans_reg"/>
    <property type="match status" value="1"/>
</dbReference>
<dbReference type="InterPro" id="IPR019888">
    <property type="entry name" value="Tscrpt_reg_AsnC-like"/>
</dbReference>
<dbReference type="PROSITE" id="PS50956">
    <property type="entry name" value="HTH_ASNC_2"/>
    <property type="match status" value="1"/>
</dbReference>
<dbReference type="InterPro" id="IPR011008">
    <property type="entry name" value="Dimeric_a/b-barrel"/>
</dbReference>
<gene>
    <name evidence="5" type="ORF">HNQ50_002917</name>
</gene>
<reference evidence="5 6" key="1">
    <citation type="submission" date="2020-08" db="EMBL/GenBank/DDBJ databases">
        <title>Genomic Encyclopedia of Type Strains, Phase IV (KMG-IV): sequencing the most valuable type-strain genomes for metagenomic binning, comparative biology and taxonomic classification.</title>
        <authorList>
            <person name="Goeker M."/>
        </authorList>
    </citation>
    <scope>NUCLEOTIDE SEQUENCE [LARGE SCALE GENOMIC DNA]</scope>
    <source>
        <strain evidence="5 6">DSM 18233</strain>
    </source>
</reference>
<dbReference type="EMBL" id="JACHHN010000005">
    <property type="protein sequence ID" value="MBB5192180.1"/>
    <property type="molecule type" value="Genomic_DNA"/>
</dbReference>
<keyword evidence="1" id="KW-0805">Transcription regulation</keyword>
<dbReference type="InterPro" id="IPR036390">
    <property type="entry name" value="WH_DNA-bd_sf"/>
</dbReference>
<dbReference type="SMART" id="SM00344">
    <property type="entry name" value="HTH_ASNC"/>
    <property type="match status" value="1"/>
</dbReference>
<accession>A0A840RIB1</accession>
<comment type="caution">
    <text evidence="5">The sequence shown here is derived from an EMBL/GenBank/DDBJ whole genome shotgun (WGS) entry which is preliminary data.</text>
</comment>
<protein>
    <submittedName>
        <fullName evidence="5">DNA-binding Lrp family transcriptional regulator</fullName>
    </submittedName>
</protein>
<dbReference type="GO" id="GO:0005829">
    <property type="term" value="C:cytosol"/>
    <property type="evidence" value="ECO:0007669"/>
    <property type="project" value="TreeGrafter"/>
</dbReference>
<dbReference type="GO" id="GO:0043565">
    <property type="term" value="F:sequence-specific DNA binding"/>
    <property type="evidence" value="ECO:0007669"/>
    <property type="project" value="InterPro"/>
</dbReference>
<dbReference type="PANTHER" id="PTHR30154">
    <property type="entry name" value="LEUCINE-RESPONSIVE REGULATORY PROTEIN"/>
    <property type="match status" value="1"/>
</dbReference>
<sequence length="158" mass="17317">MLDKFDYQILEQLQKDARASHQQLSQHVPLSPSQIGRRIQRMEESGVVRGYRVTLDPELLGLSVQAFVSVILERHGEVAIREFAAAVQAMPEVLEGFGITGDADYLLRVIVPDLPALSRFVMHKLTSLPGVRSVKSSVALAPVKHTASLPLPMPVGKG</sequence>
<dbReference type="Proteomes" id="UP000543030">
    <property type="component" value="Unassembled WGS sequence"/>
</dbReference>
<evidence type="ECO:0000256" key="3">
    <source>
        <dbReference type="ARBA" id="ARBA00023163"/>
    </source>
</evidence>
<dbReference type="InterPro" id="IPR036388">
    <property type="entry name" value="WH-like_DNA-bd_sf"/>
</dbReference>
<dbReference type="GO" id="GO:0043200">
    <property type="term" value="P:response to amino acid"/>
    <property type="evidence" value="ECO:0007669"/>
    <property type="project" value="TreeGrafter"/>
</dbReference>
<keyword evidence="6" id="KW-1185">Reference proteome</keyword>
<name>A0A840RIB1_9NEIS</name>
<evidence type="ECO:0000313" key="6">
    <source>
        <dbReference type="Proteomes" id="UP000543030"/>
    </source>
</evidence>
<dbReference type="SUPFAM" id="SSF46785">
    <property type="entry name" value="Winged helix' DNA-binding domain"/>
    <property type="match status" value="1"/>
</dbReference>
<keyword evidence="3" id="KW-0804">Transcription</keyword>
<organism evidence="5 6">
    <name type="scientific">Silvimonas terrae</name>
    <dbReference type="NCBI Taxonomy" id="300266"/>
    <lineage>
        <taxon>Bacteria</taxon>
        <taxon>Pseudomonadati</taxon>
        <taxon>Pseudomonadota</taxon>
        <taxon>Betaproteobacteria</taxon>
        <taxon>Neisseriales</taxon>
        <taxon>Chitinibacteraceae</taxon>
        <taxon>Silvimonas</taxon>
    </lineage>
</organism>
<dbReference type="PANTHER" id="PTHR30154:SF34">
    <property type="entry name" value="TRANSCRIPTIONAL REGULATOR AZLB"/>
    <property type="match status" value="1"/>
</dbReference>
<evidence type="ECO:0000259" key="4">
    <source>
        <dbReference type="PROSITE" id="PS50956"/>
    </source>
</evidence>
<evidence type="ECO:0000256" key="1">
    <source>
        <dbReference type="ARBA" id="ARBA00023015"/>
    </source>
</evidence>
<dbReference type="Gene3D" id="3.30.70.920">
    <property type="match status" value="1"/>
</dbReference>
<keyword evidence="2 5" id="KW-0238">DNA-binding</keyword>
<dbReference type="AlphaFoldDB" id="A0A840RIB1"/>
<evidence type="ECO:0000313" key="5">
    <source>
        <dbReference type="EMBL" id="MBB5192180.1"/>
    </source>
</evidence>
<dbReference type="RefSeq" id="WP_184101850.1">
    <property type="nucleotide sequence ID" value="NZ_JACHHN010000005.1"/>
</dbReference>